<keyword evidence="3" id="KW-1185">Reference proteome</keyword>
<evidence type="ECO:0000256" key="1">
    <source>
        <dbReference type="SAM" id="MobiDB-lite"/>
    </source>
</evidence>
<feature type="compositionally biased region" description="Polar residues" evidence="1">
    <location>
        <begin position="24"/>
        <end position="37"/>
    </location>
</feature>
<dbReference type="Proteomes" id="UP000735302">
    <property type="component" value="Unassembled WGS sequence"/>
</dbReference>
<gene>
    <name evidence="2" type="ORF">PoB_000483300</name>
</gene>
<dbReference type="EMBL" id="BLXT01000588">
    <property type="protein sequence ID" value="GFN78327.1"/>
    <property type="molecule type" value="Genomic_DNA"/>
</dbReference>
<accession>A0AAV3Y7C8</accession>
<organism evidence="2 3">
    <name type="scientific">Plakobranchus ocellatus</name>
    <dbReference type="NCBI Taxonomy" id="259542"/>
    <lineage>
        <taxon>Eukaryota</taxon>
        <taxon>Metazoa</taxon>
        <taxon>Spiralia</taxon>
        <taxon>Lophotrochozoa</taxon>
        <taxon>Mollusca</taxon>
        <taxon>Gastropoda</taxon>
        <taxon>Heterobranchia</taxon>
        <taxon>Euthyneura</taxon>
        <taxon>Panpulmonata</taxon>
        <taxon>Sacoglossa</taxon>
        <taxon>Placobranchoidea</taxon>
        <taxon>Plakobranchidae</taxon>
        <taxon>Plakobranchus</taxon>
    </lineage>
</organism>
<proteinExistence type="predicted"/>
<evidence type="ECO:0000313" key="3">
    <source>
        <dbReference type="Proteomes" id="UP000735302"/>
    </source>
</evidence>
<evidence type="ECO:0000313" key="2">
    <source>
        <dbReference type="EMBL" id="GFN78327.1"/>
    </source>
</evidence>
<dbReference type="AlphaFoldDB" id="A0AAV3Y7C8"/>
<sequence length="95" mass="10305">MANQGQVSLAEPIPLQTVDHSHNPPISNGSPLFQMSPSMDTSTLDGGVIKEIRTPNQILHQYSILWFEAQAALPESRDCGGLSCPLSVLMYSSNH</sequence>
<comment type="caution">
    <text evidence="2">The sequence shown here is derived from an EMBL/GenBank/DDBJ whole genome shotgun (WGS) entry which is preliminary data.</text>
</comment>
<protein>
    <submittedName>
        <fullName evidence="2">Uncharacterized protein</fullName>
    </submittedName>
</protein>
<name>A0AAV3Y7C8_9GAST</name>
<reference evidence="2 3" key="1">
    <citation type="journal article" date="2021" name="Elife">
        <title>Chloroplast acquisition without the gene transfer in kleptoplastic sea slugs, Plakobranchus ocellatus.</title>
        <authorList>
            <person name="Maeda T."/>
            <person name="Takahashi S."/>
            <person name="Yoshida T."/>
            <person name="Shimamura S."/>
            <person name="Takaki Y."/>
            <person name="Nagai Y."/>
            <person name="Toyoda A."/>
            <person name="Suzuki Y."/>
            <person name="Arimoto A."/>
            <person name="Ishii H."/>
            <person name="Satoh N."/>
            <person name="Nishiyama T."/>
            <person name="Hasebe M."/>
            <person name="Maruyama T."/>
            <person name="Minagawa J."/>
            <person name="Obokata J."/>
            <person name="Shigenobu S."/>
        </authorList>
    </citation>
    <scope>NUCLEOTIDE SEQUENCE [LARGE SCALE GENOMIC DNA]</scope>
</reference>
<feature type="region of interest" description="Disordered" evidence="1">
    <location>
        <begin position="1"/>
        <end position="37"/>
    </location>
</feature>